<keyword evidence="4 6" id="KW-0472">Membrane</keyword>
<comment type="subcellular location">
    <subcellularLocation>
        <location evidence="1">Membrane</location>
        <topology evidence="1">Multi-pass membrane protein</topology>
    </subcellularLocation>
</comment>
<dbReference type="PANTHER" id="PTHR23112">
    <property type="entry name" value="G PROTEIN-COUPLED RECEPTOR 157-RELATED"/>
    <property type="match status" value="1"/>
</dbReference>
<dbReference type="SUPFAM" id="SSF81321">
    <property type="entry name" value="Family A G protein-coupled receptor-like"/>
    <property type="match status" value="1"/>
</dbReference>
<evidence type="ECO:0000256" key="5">
    <source>
        <dbReference type="SAM" id="MobiDB-lite"/>
    </source>
</evidence>
<dbReference type="AlphaFoldDB" id="A0AAD3HDC2"/>
<accession>A0AAD3HDC2</accession>
<feature type="transmembrane region" description="Helical" evidence="6">
    <location>
        <begin position="182"/>
        <end position="207"/>
    </location>
</feature>
<evidence type="ECO:0000313" key="8">
    <source>
        <dbReference type="Proteomes" id="UP001054902"/>
    </source>
</evidence>
<dbReference type="EMBL" id="BLLK01000069">
    <property type="protein sequence ID" value="GFH59687.1"/>
    <property type="molecule type" value="Genomic_DNA"/>
</dbReference>
<sequence length="600" mass="67270">MSSHYKSKIIAIAPKFPALLSILGSSIIIRKVASSPEKRKDVYHRIMFGLSCCDIIASLNYFTGTWLIPKGQVGGLGPVFMASGSKATCSLSGFFTNFAVASPLYNGTLAWYYLLSIHQNWSDRKIRKIEKWFHIIPIAFAIVSSSIALSFDMYGNVDWLCWILPDVPEGEEPTNAQKNFRIFQWMFLFGPVWLTVAFVTTVMVLLFRKMKENEKNMERYRYSTAMVRASICSPPGLSNSTSRLSASISNNDANNSSVSFATADWRALKKSGVSATKEFTPDSHNSATSSAEADWRALRNSGIKTTKEISDDVPTEGWRSLKKSGAKMMKSQGHDEEGSSEKDENTSLDENKTSNQEELVDYEDSKEAGGKSDEQNGHDFNDNDSDVSSSCGSNEEDDDLSLDNAFEDEEAINEYESEDFLPNLEESFDRNNSDNPQARNGRERGVSFAGSVEVACGEDNDENLASKMSEKKMFGRDSSIVKSAKRLWSRVSSRNSENGSLRSSQRSRYNQASKSRQIAIQGMLYVCAFYITWLFPTLQRITELAVSKNFYVLVFFDTFLLPLQGMINAAIYIRPRLARCRRNNPNLGFWKSVLKVVSEV</sequence>
<reference evidence="7 8" key="1">
    <citation type="journal article" date="2021" name="Sci. Rep.">
        <title>The genome of the diatom Chaetoceros tenuissimus carries an ancient integrated fragment of an extant virus.</title>
        <authorList>
            <person name="Hongo Y."/>
            <person name="Kimura K."/>
            <person name="Takaki Y."/>
            <person name="Yoshida Y."/>
            <person name="Baba S."/>
            <person name="Kobayashi G."/>
            <person name="Nagasaki K."/>
            <person name="Hano T."/>
            <person name="Tomaru Y."/>
        </authorList>
    </citation>
    <scope>NUCLEOTIDE SEQUENCE [LARGE SCALE GENOMIC DNA]</scope>
    <source>
        <strain evidence="7 8">NIES-3715</strain>
    </source>
</reference>
<feature type="transmembrane region" description="Helical" evidence="6">
    <location>
        <begin position="12"/>
        <end position="30"/>
    </location>
</feature>
<dbReference type="Gene3D" id="1.20.1070.10">
    <property type="entry name" value="Rhodopsin 7-helix transmembrane proteins"/>
    <property type="match status" value="1"/>
</dbReference>
<feature type="compositionally biased region" description="Basic and acidic residues" evidence="5">
    <location>
        <begin position="363"/>
        <end position="381"/>
    </location>
</feature>
<feature type="compositionally biased region" description="Basic and acidic residues" evidence="5">
    <location>
        <begin position="332"/>
        <end position="352"/>
    </location>
</feature>
<evidence type="ECO:0000313" key="7">
    <source>
        <dbReference type="EMBL" id="GFH59687.1"/>
    </source>
</evidence>
<evidence type="ECO:0000256" key="4">
    <source>
        <dbReference type="ARBA" id="ARBA00023136"/>
    </source>
</evidence>
<feature type="transmembrane region" description="Helical" evidence="6">
    <location>
        <begin position="550"/>
        <end position="573"/>
    </location>
</feature>
<dbReference type="GO" id="GO:0004930">
    <property type="term" value="F:G protein-coupled receptor activity"/>
    <property type="evidence" value="ECO:0007669"/>
    <property type="project" value="TreeGrafter"/>
</dbReference>
<feature type="region of interest" description="Disordered" evidence="5">
    <location>
        <begin position="274"/>
        <end position="293"/>
    </location>
</feature>
<feature type="transmembrane region" description="Helical" evidence="6">
    <location>
        <begin position="94"/>
        <end position="114"/>
    </location>
</feature>
<evidence type="ECO:0000256" key="1">
    <source>
        <dbReference type="ARBA" id="ARBA00004141"/>
    </source>
</evidence>
<gene>
    <name evidence="7" type="ORF">CTEN210_16163</name>
</gene>
<keyword evidence="2 6" id="KW-0812">Transmembrane</keyword>
<dbReference type="Proteomes" id="UP001054902">
    <property type="component" value="Unassembled WGS sequence"/>
</dbReference>
<evidence type="ECO:0000256" key="2">
    <source>
        <dbReference type="ARBA" id="ARBA00022692"/>
    </source>
</evidence>
<proteinExistence type="predicted"/>
<feature type="region of interest" description="Disordered" evidence="5">
    <location>
        <begin position="425"/>
        <end position="445"/>
    </location>
</feature>
<organism evidence="7 8">
    <name type="scientific">Chaetoceros tenuissimus</name>
    <dbReference type="NCBI Taxonomy" id="426638"/>
    <lineage>
        <taxon>Eukaryota</taxon>
        <taxon>Sar</taxon>
        <taxon>Stramenopiles</taxon>
        <taxon>Ochrophyta</taxon>
        <taxon>Bacillariophyta</taxon>
        <taxon>Coscinodiscophyceae</taxon>
        <taxon>Chaetocerotophycidae</taxon>
        <taxon>Chaetocerotales</taxon>
        <taxon>Chaetocerotaceae</taxon>
        <taxon>Chaetoceros</taxon>
    </lineage>
</organism>
<feature type="compositionally biased region" description="Polar residues" evidence="5">
    <location>
        <begin position="282"/>
        <end position="291"/>
    </location>
</feature>
<feature type="transmembrane region" description="Helical" evidence="6">
    <location>
        <begin position="518"/>
        <end position="538"/>
    </location>
</feature>
<dbReference type="GO" id="GO:0007189">
    <property type="term" value="P:adenylate cyclase-activating G protein-coupled receptor signaling pathway"/>
    <property type="evidence" value="ECO:0007669"/>
    <property type="project" value="TreeGrafter"/>
</dbReference>
<dbReference type="GO" id="GO:0005886">
    <property type="term" value="C:plasma membrane"/>
    <property type="evidence" value="ECO:0007669"/>
    <property type="project" value="TreeGrafter"/>
</dbReference>
<name>A0AAD3HDC2_9STRA</name>
<evidence type="ECO:0000256" key="3">
    <source>
        <dbReference type="ARBA" id="ARBA00022989"/>
    </source>
</evidence>
<dbReference type="PANTHER" id="PTHR23112:SF0">
    <property type="entry name" value="TRANSMEMBRANE PROTEIN 116"/>
    <property type="match status" value="1"/>
</dbReference>
<feature type="transmembrane region" description="Helical" evidence="6">
    <location>
        <begin position="42"/>
        <end position="62"/>
    </location>
</feature>
<feature type="transmembrane region" description="Helical" evidence="6">
    <location>
        <begin position="135"/>
        <end position="154"/>
    </location>
</feature>
<comment type="caution">
    <text evidence="7">The sequence shown here is derived from an EMBL/GenBank/DDBJ whole genome shotgun (WGS) entry which is preliminary data.</text>
</comment>
<evidence type="ECO:0000256" key="6">
    <source>
        <dbReference type="SAM" id="Phobius"/>
    </source>
</evidence>
<protein>
    <submittedName>
        <fullName evidence="7">Uncharacterized protein</fullName>
    </submittedName>
</protein>
<keyword evidence="8" id="KW-1185">Reference proteome</keyword>
<feature type="region of interest" description="Disordered" evidence="5">
    <location>
        <begin position="306"/>
        <end position="400"/>
    </location>
</feature>
<keyword evidence="3 6" id="KW-1133">Transmembrane helix</keyword>